<accession>A0A0L6JNC7</accession>
<dbReference type="InterPro" id="IPR035952">
    <property type="entry name" value="Rhomboid-like_sf"/>
</dbReference>
<dbReference type="AlphaFoldDB" id="A0A0L6JNC7"/>
<comment type="caution">
    <text evidence="6">The sequence shown here is derived from an EMBL/GenBank/DDBJ whole genome shotgun (WGS) entry which is preliminary data.</text>
</comment>
<feature type="transmembrane region" description="Helical" evidence="5">
    <location>
        <begin position="98"/>
        <end position="117"/>
    </location>
</feature>
<dbReference type="OrthoDB" id="9778756at2"/>
<keyword evidence="3 5" id="KW-1133">Transmembrane helix</keyword>
<dbReference type="SUPFAM" id="SSF144091">
    <property type="entry name" value="Rhomboid-like"/>
    <property type="match status" value="1"/>
</dbReference>
<dbReference type="GO" id="GO:0016020">
    <property type="term" value="C:membrane"/>
    <property type="evidence" value="ECO:0007669"/>
    <property type="project" value="UniProtKB-SubCell"/>
</dbReference>
<name>A0A0L6JNC7_9FIRM</name>
<evidence type="ECO:0000256" key="3">
    <source>
        <dbReference type="ARBA" id="ARBA00022989"/>
    </source>
</evidence>
<evidence type="ECO:0000256" key="5">
    <source>
        <dbReference type="SAM" id="Phobius"/>
    </source>
</evidence>
<proteinExistence type="predicted"/>
<keyword evidence="4 5" id="KW-0472">Membrane</keyword>
<evidence type="ECO:0000313" key="6">
    <source>
        <dbReference type="EMBL" id="KNY27298.1"/>
    </source>
</evidence>
<dbReference type="Proteomes" id="UP000036923">
    <property type="component" value="Unassembled WGS sequence"/>
</dbReference>
<keyword evidence="2 5" id="KW-0812">Transmembrane</keyword>
<feature type="transmembrane region" description="Helical" evidence="5">
    <location>
        <begin position="20"/>
        <end position="37"/>
    </location>
</feature>
<evidence type="ECO:0000256" key="1">
    <source>
        <dbReference type="ARBA" id="ARBA00004141"/>
    </source>
</evidence>
<dbReference type="Gene3D" id="1.20.1540.10">
    <property type="entry name" value="Rhomboid-like"/>
    <property type="match status" value="1"/>
</dbReference>
<feature type="transmembrane region" description="Helical" evidence="5">
    <location>
        <begin position="57"/>
        <end position="86"/>
    </location>
</feature>
<dbReference type="eggNOG" id="COG0705">
    <property type="taxonomic scope" value="Bacteria"/>
</dbReference>
<dbReference type="RefSeq" id="WP_036942596.1">
    <property type="nucleotide sequence ID" value="NZ_JQKC01000019.1"/>
</dbReference>
<dbReference type="EMBL" id="LGTC01000001">
    <property type="protein sequence ID" value="KNY27298.1"/>
    <property type="molecule type" value="Genomic_DNA"/>
</dbReference>
<feature type="transmembrane region" description="Helical" evidence="5">
    <location>
        <begin position="153"/>
        <end position="172"/>
    </location>
</feature>
<evidence type="ECO:0000313" key="7">
    <source>
        <dbReference type="Proteomes" id="UP000036923"/>
    </source>
</evidence>
<evidence type="ECO:0000256" key="2">
    <source>
        <dbReference type="ARBA" id="ARBA00022692"/>
    </source>
</evidence>
<reference evidence="7" key="1">
    <citation type="submission" date="2015-07" db="EMBL/GenBank/DDBJ databases">
        <title>Near-Complete Genome Sequence of the Cellulolytic Bacterium Bacteroides (Pseudobacteroides) cellulosolvens ATCC 35603.</title>
        <authorList>
            <person name="Dassa B."/>
            <person name="Utturkar S.M."/>
            <person name="Klingeman D.M."/>
            <person name="Hurt R.A."/>
            <person name="Keller M."/>
            <person name="Xu J."/>
            <person name="Reddy Y.H.K."/>
            <person name="Borovok I."/>
            <person name="Grinberg I.R."/>
            <person name="Lamed R."/>
            <person name="Zhivin O."/>
            <person name="Bayer E.A."/>
            <person name="Brown S.D."/>
        </authorList>
    </citation>
    <scope>NUCLEOTIDE SEQUENCE [LARGE SCALE GENOMIC DNA]</scope>
    <source>
        <strain evidence="7">DSM 2933</strain>
    </source>
</reference>
<gene>
    <name evidence="6" type="ORF">Bccel_2569</name>
</gene>
<organism evidence="6 7">
    <name type="scientific">Pseudobacteroides cellulosolvens ATCC 35603 = DSM 2933</name>
    <dbReference type="NCBI Taxonomy" id="398512"/>
    <lineage>
        <taxon>Bacteria</taxon>
        <taxon>Bacillati</taxon>
        <taxon>Bacillota</taxon>
        <taxon>Clostridia</taxon>
        <taxon>Eubacteriales</taxon>
        <taxon>Oscillospiraceae</taxon>
        <taxon>Pseudobacteroides</taxon>
    </lineage>
</organism>
<protein>
    <submittedName>
        <fullName evidence="6">Uncharacterized protein</fullName>
    </submittedName>
</protein>
<dbReference type="STRING" id="398512.Bccel_2569"/>
<evidence type="ECO:0000256" key="4">
    <source>
        <dbReference type="ARBA" id="ARBA00023136"/>
    </source>
</evidence>
<sequence length="265" mass="31065">MNWIDKLERKYKRFSIPGLVRYIVIATAILFALNVFSQGRVYDLLRLDVSKVFGGQVWRLLSFIFVPPALGVIAIIFMLYIFYIFGTALERHWGSFKLTLYYLIGMISAIVAAFITGDGTSEFIMLSVFLAFAYINPDFKLLLFFIIPIKIKYIAWFEILYVMYSVVFSPIYVKIAAILSFANFLVFFGRDMYLNWVEPRVKKLIKKQKRKKFKVIVPEKNFKIIHICRVCGRTSEDYPQLKFGYCRTCGSDYEYCSDHLNNHKH</sequence>
<comment type="subcellular location">
    <subcellularLocation>
        <location evidence="1">Membrane</location>
        <topology evidence="1">Multi-pass membrane protein</topology>
    </subcellularLocation>
</comment>
<feature type="transmembrane region" description="Helical" evidence="5">
    <location>
        <begin position="123"/>
        <end position="146"/>
    </location>
</feature>
<dbReference type="PATRIC" id="fig|398512.5.peg.2677"/>
<keyword evidence="7" id="KW-1185">Reference proteome</keyword>